<feature type="compositionally biased region" description="Low complexity" evidence="2">
    <location>
        <begin position="18"/>
        <end position="32"/>
    </location>
</feature>
<dbReference type="Proteomes" id="UP000070121">
    <property type="component" value="Unassembled WGS sequence"/>
</dbReference>
<organism evidence="3 4">
    <name type="scientific">Colletotrichum salicis</name>
    <dbReference type="NCBI Taxonomy" id="1209931"/>
    <lineage>
        <taxon>Eukaryota</taxon>
        <taxon>Fungi</taxon>
        <taxon>Dikarya</taxon>
        <taxon>Ascomycota</taxon>
        <taxon>Pezizomycotina</taxon>
        <taxon>Sordariomycetes</taxon>
        <taxon>Hypocreomycetidae</taxon>
        <taxon>Glomerellales</taxon>
        <taxon>Glomerellaceae</taxon>
        <taxon>Colletotrichum</taxon>
        <taxon>Colletotrichum acutatum species complex</taxon>
    </lineage>
</organism>
<dbReference type="PANTHER" id="PTHR43591">
    <property type="entry name" value="METHYLTRANSFERASE"/>
    <property type="match status" value="1"/>
</dbReference>
<feature type="region of interest" description="Disordered" evidence="2">
    <location>
        <begin position="1"/>
        <end position="32"/>
    </location>
</feature>
<keyword evidence="3" id="KW-0489">Methyltransferase</keyword>
<sequence length="320" mass="35846">MQPQAEHLPIEADDSVIDDASSVGGLSADESSASLRSSILDYRRENGRTYHRMSDGKYAFPNDAREQDRLDMNDGSTAKRVLDLGTGTGVWALDYAETFPEATVLGVDLSPIQPGFVPPNCSFEVDDLEKEWTWSKPFDFILGRNMNASFSDWDNVIKQAYEHHEPGGYFEIQDSCWPPVSDDGTLRKDSALAKWSGLLVDACNKINRPVDKTLEFPGKMEAAEFEEVVVTPVKFPSSNWPKDTKLKGIGDWNRSMLVGGLEGMTLGLLTRFMEWTKEETFVFCAEVIKDLCDTSIHAYWNGYVIYRRKPLKAGEGESSN</sequence>
<dbReference type="Pfam" id="PF13489">
    <property type="entry name" value="Methyltransf_23"/>
    <property type="match status" value="1"/>
</dbReference>
<dbReference type="EMBL" id="JFFI01002699">
    <property type="protein sequence ID" value="KXH26864.1"/>
    <property type="molecule type" value="Genomic_DNA"/>
</dbReference>
<comment type="similarity">
    <text evidence="1">Belongs to the methyltransferase superfamily. LaeA methyltransferase family.</text>
</comment>
<evidence type="ECO:0000313" key="3">
    <source>
        <dbReference type="EMBL" id="KXH26864.1"/>
    </source>
</evidence>
<gene>
    <name evidence="3" type="ORF">CSAL01_05311</name>
</gene>
<dbReference type="OrthoDB" id="2013972at2759"/>
<keyword evidence="3" id="KW-0808">Transferase</keyword>
<dbReference type="InterPro" id="IPR029063">
    <property type="entry name" value="SAM-dependent_MTases_sf"/>
</dbReference>
<evidence type="ECO:0000313" key="4">
    <source>
        <dbReference type="Proteomes" id="UP000070121"/>
    </source>
</evidence>
<protein>
    <submittedName>
        <fullName evidence="3">Methyltransferase domain-containing protein</fullName>
    </submittedName>
</protein>
<dbReference type="PANTHER" id="PTHR43591:SF31">
    <property type="entry name" value="LAEA-LIKE, PUTATIVE (AFU_ORTHOLOGUE AFUA_8G01930)-RELATED"/>
    <property type="match status" value="1"/>
</dbReference>
<comment type="caution">
    <text evidence="3">The sequence shown here is derived from an EMBL/GenBank/DDBJ whole genome shotgun (WGS) entry which is preliminary data.</text>
</comment>
<dbReference type="AlphaFoldDB" id="A0A135RT26"/>
<dbReference type="CDD" id="cd02440">
    <property type="entry name" value="AdoMet_MTases"/>
    <property type="match status" value="1"/>
</dbReference>
<reference evidence="3 4" key="1">
    <citation type="submission" date="2014-02" db="EMBL/GenBank/DDBJ databases">
        <title>The genome sequence of Colletotrichum salicis CBS 607.94.</title>
        <authorList>
            <person name="Baroncelli R."/>
            <person name="Thon M.R."/>
        </authorList>
    </citation>
    <scope>NUCLEOTIDE SEQUENCE [LARGE SCALE GENOMIC DNA]</scope>
    <source>
        <strain evidence="3 4">CBS 607.94</strain>
    </source>
</reference>
<dbReference type="Gene3D" id="3.40.50.150">
    <property type="entry name" value="Vaccinia Virus protein VP39"/>
    <property type="match status" value="1"/>
</dbReference>
<accession>A0A135RT26</accession>
<dbReference type="SUPFAM" id="SSF53335">
    <property type="entry name" value="S-adenosyl-L-methionine-dependent methyltransferases"/>
    <property type="match status" value="1"/>
</dbReference>
<proteinExistence type="inferred from homology"/>
<keyword evidence="4" id="KW-1185">Reference proteome</keyword>
<dbReference type="GO" id="GO:0008168">
    <property type="term" value="F:methyltransferase activity"/>
    <property type="evidence" value="ECO:0007669"/>
    <property type="project" value="UniProtKB-KW"/>
</dbReference>
<dbReference type="GO" id="GO:0032259">
    <property type="term" value="P:methylation"/>
    <property type="evidence" value="ECO:0007669"/>
    <property type="project" value="UniProtKB-KW"/>
</dbReference>
<dbReference type="STRING" id="1209931.A0A135RT26"/>
<evidence type="ECO:0000256" key="1">
    <source>
        <dbReference type="ARBA" id="ARBA00038158"/>
    </source>
</evidence>
<name>A0A135RT26_9PEZI</name>
<evidence type="ECO:0000256" key="2">
    <source>
        <dbReference type="SAM" id="MobiDB-lite"/>
    </source>
</evidence>